<reference evidence="5" key="1">
    <citation type="journal article" date="2019" name="Int. J. Syst. Evol. Microbiol.">
        <title>The Global Catalogue of Microorganisms (GCM) 10K type strain sequencing project: providing services to taxonomists for standard genome sequencing and annotation.</title>
        <authorList>
            <consortium name="The Broad Institute Genomics Platform"/>
            <consortium name="The Broad Institute Genome Sequencing Center for Infectious Disease"/>
            <person name="Wu L."/>
            <person name="Ma J."/>
        </authorList>
    </citation>
    <scope>NUCLEOTIDE SEQUENCE [LARGE SCALE GENOMIC DNA]</scope>
    <source>
        <strain evidence="5">JCM 17630</strain>
    </source>
</reference>
<dbReference type="EMBL" id="BAABCA010000001">
    <property type="protein sequence ID" value="GAA4231982.1"/>
    <property type="molecule type" value="Genomic_DNA"/>
</dbReference>
<keyword evidence="1" id="KW-0328">Glycosyltransferase</keyword>
<evidence type="ECO:0000313" key="4">
    <source>
        <dbReference type="EMBL" id="GAA4231982.1"/>
    </source>
</evidence>
<dbReference type="PANTHER" id="PTHR22916">
    <property type="entry name" value="GLYCOSYLTRANSFERASE"/>
    <property type="match status" value="1"/>
</dbReference>
<evidence type="ECO:0000259" key="3">
    <source>
        <dbReference type="Pfam" id="PF00535"/>
    </source>
</evidence>
<dbReference type="InterPro" id="IPR029044">
    <property type="entry name" value="Nucleotide-diphossugar_trans"/>
</dbReference>
<proteinExistence type="predicted"/>
<dbReference type="Proteomes" id="UP001501496">
    <property type="component" value="Unassembled WGS sequence"/>
</dbReference>
<sequence length="329" mass="38396">MFNMKKPLISIIVPVYNSQNFIEQCLKSILNQTFTDFEVLLINDGSKDKSGSICDSYIKDNRVKVHHKKNGGVSSARNLGLENATGEWITFVDSDDYIHLDFLKNFCESINNKNDFILQKVVRFDDNKSNEIISYLDTEMDQINFLNNYSLHPYYSAPWSKLLKRKIISDNNIKFDPKIAFGEDALFNITYLKYCNSIKTINKVGYYYRDTPNGLSKINFNFENDKYLFHKIKSKLLEYVPENTDANKKILEKQLIYVCGRVINSIYAGKKKNDLTKTSSLLKDFFIENEYIIYHLYRKSKGLGFILSCLLKSKQIFLADKLLKHIIFR</sequence>
<accession>A0ABP8C1C0</accession>
<protein>
    <submittedName>
        <fullName evidence="4">Glycosyltransferase</fullName>
    </submittedName>
</protein>
<dbReference type="SUPFAM" id="SSF53448">
    <property type="entry name" value="Nucleotide-diphospho-sugar transferases"/>
    <property type="match status" value="1"/>
</dbReference>
<evidence type="ECO:0000313" key="5">
    <source>
        <dbReference type="Proteomes" id="UP001501496"/>
    </source>
</evidence>
<keyword evidence="2" id="KW-0808">Transferase</keyword>
<dbReference type="Pfam" id="PF00535">
    <property type="entry name" value="Glycos_transf_2"/>
    <property type="match status" value="1"/>
</dbReference>
<gene>
    <name evidence="4" type="ORF">GCM10022291_05660</name>
</gene>
<name>A0ABP8C1C0_9FLAO</name>
<dbReference type="PANTHER" id="PTHR22916:SF51">
    <property type="entry name" value="GLYCOSYLTRANSFERASE EPSH-RELATED"/>
    <property type="match status" value="1"/>
</dbReference>
<organism evidence="4 5">
    <name type="scientific">Postechiella marina</name>
    <dbReference type="NCBI Taxonomy" id="943941"/>
    <lineage>
        <taxon>Bacteria</taxon>
        <taxon>Pseudomonadati</taxon>
        <taxon>Bacteroidota</taxon>
        <taxon>Flavobacteriia</taxon>
        <taxon>Flavobacteriales</taxon>
        <taxon>Flavobacteriaceae</taxon>
        <taxon>Postechiella</taxon>
    </lineage>
</organism>
<dbReference type="InterPro" id="IPR001173">
    <property type="entry name" value="Glyco_trans_2-like"/>
</dbReference>
<evidence type="ECO:0000256" key="2">
    <source>
        <dbReference type="ARBA" id="ARBA00022679"/>
    </source>
</evidence>
<evidence type="ECO:0000256" key="1">
    <source>
        <dbReference type="ARBA" id="ARBA00022676"/>
    </source>
</evidence>
<comment type="caution">
    <text evidence="4">The sequence shown here is derived from an EMBL/GenBank/DDBJ whole genome shotgun (WGS) entry which is preliminary data.</text>
</comment>
<keyword evidence="5" id="KW-1185">Reference proteome</keyword>
<dbReference type="Gene3D" id="3.90.550.10">
    <property type="entry name" value="Spore Coat Polysaccharide Biosynthesis Protein SpsA, Chain A"/>
    <property type="match status" value="1"/>
</dbReference>
<dbReference type="CDD" id="cd00761">
    <property type="entry name" value="Glyco_tranf_GTA_type"/>
    <property type="match status" value="1"/>
</dbReference>
<feature type="domain" description="Glycosyltransferase 2-like" evidence="3">
    <location>
        <begin position="10"/>
        <end position="135"/>
    </location>
</feature>